<keyword evidence="1" id="KW-1133">Transmembrane helix</keyword>
<feature type="transmembrane region" description="Helical" evidence="1">
    <location>
        <begin position="32"/>
        <end position="52"/>
    </location>
</feature>
<dbReference type="PANTHER" id="PTHR35335">
    <property type="entry name" value="UPF0716 PROTEIN FXSA"/>
    <property type="match status" value="1"/>
</dbReference>
<dbReference type="InterPro" id="IPR007313">
    <property type="entry name" value="FxsA"/>
</dbReference>
<dbReference type="GO" id="GO:0016020">
    <property type="term" value="C:membrane"/>
    <property type="evidence" value="ECO:0007669"/>
    <property type="project" value="InterPro"/>
</dbReference>
<reference evidence="2 3" key="2">
    <citation type="submission" date="2018-06" db="EMBL/GenBank/DDBJ databases">
        <authorList>
            <person name="Zhirakovskaya E."/>
        </authorList>
    </citation>
    <scope>NUCLEOTIDE SEQUENCE [LARGE SCALE GENOMIC DNA]</scope>
    <source>
        <strain evidence="2 3">FBKL4.011</strain>
    </source>
</reference>
<dbReference type="NCBIfam" id="NF008528">
    <property type="entry name" value="PRK11463.1-2"/>
    <property type="match status" value="1"/>
</dbReference>
<protein>
    <submittedName>
        <fullName evidence="2">Membrane protein FxsA</fullName>
    </submittedName>
</protein>
<accession>A0A364KA36</accession>
<proteinExistence type="predicted"/>
<feature type="transmembrane region" description="Helical" evidence="1">
    <location>
        <begin position="76"/>
        <end position="96"/>
    </location>
</feature>
<reference evidence="2 3" key="1">
    <citation type="submission" date="2018-06" db="EMBL/GenBank/DDBJ databases">
        <title>Thermoflavimicrobium daqus sp. nov., a thermophilic microbe isolated from Moutai-flavour Daqu.</title>
        <authorList>
            <person name="Wang X."/>
            <person name="Zhou H."/>
        </authorList>
    </citation>
    <scope>NUCLEOTIDE SEQUENCE [LARGE SCALE GENOMIC DNA]</scope>
    <source>
        <strain evidence="2 3">FBKL4.011</strain>
    </source>
</reference>
<gene>
    <name evidence="2" type="ORF">DL897_01965</name>
</gene>
<dbReference type="AlphaFoldDB" id="A0A364KA36"/>
<evidence type="ECO:0000256" key="1">
    <source>
        <dbReference type="SAM" id="Phobius"/>
    </source>
</evidence>
<evidence type="ECO:0000313" key="2">
    <source>
        <dbReference type="EMBL" id="RAL27112.1"/>
    </source>
</evidence>
<keyword evidence="3" id="KW-1185">Reference proteome</keyword>
<keyword evidence="1" id="KW-0472">Membrane</keyword>
<organism evidence="2 3">
    <name type="scientific">Thermoflavimicrobium daqui</name>
    <dbReference type="NCBI Taxonomy" id="2137476"/>
    <lineage>
        <taxon>Bacteria</taxon>
        <taxon>Bacillati</taxon>
        <taxon>Bacillota</taxon>
        <taxon>Bacilli</taxon>
        <taxon>Bacillales</taxon>
        <taxon>Thermoactinomycetaceae</taxon>
        <taxon>Thermoflavimicrobium</taxon>
    </lineage>
</organism>
<dbReference type="Proteomes" id="UP000251213">
    <property type="component" value="Unassembled WGS sequence"/>
</dbReference>
<evidence type="ECO:0000313" key="3">
    <source>
        <dbReference type="Proteomes" id="UP000251213"/>
    </source>
</evidence>
<sequence length="130" mass="14799">MKKPNFFGGWIFLLLLLPLIELWGLIQVGSLIGALNTILLVILTGVLGIYLTRQEGLQAVRKVQENMMRGEPPGDAILDGLCILAGGILLLIPGFFTDLLGTIFLIPFTRNWIKRWIIIWIRKKMEQHYR</sequence>
<comment type="caution">
    <text evidence="2">The sequence shown here is derived from an EMBL/GenBank/DDBJ whole genome shotgun (WGS) entry which is preliminary data.</text>
</comment>
<dbReference type="PANTHER" id="PTHR35335:SF1">
    <property type="entry name" value="UPF0716 PROTEIN FXSA"/>
    <property type="match status" value="1"/>
</dbReference>
<name>A0A364KA36_9BACL</name>
<keyword evidence="1" id="KW-0812">Transmembrane</keyword>
<dbReference type="Pfam" id="PF04186">
    <property type="entry name" value="FxsA"/>
    <property type="match status" value="1"/>
</dbReference>
<dbReference type="EMBL" id="QJKK01000001">
    <property type="protein sequence ID" value="RAL27112.1"/>
    <property type="molecule type" value="Genomic_DNA"/>
</dbReference>